<sequence length="384" mass="44315">MNYLQKQAQNKKRTVSKILGINLSDELNKSSSSSPNIEIIKKLKERAVTDDPMLRLSITDYELMCKDDKALEIMSTLLDVDKNKLKKICKYLDIFKTHINSSPETIKNKIKALKAPILKLPSDLRKEIVRVFDSMLKKKFILRRGIPFDKLETDTLSSNINAIDFLIENPHLINWRYLSSNPKAIELLEGKFKEEGKLSKEELASIPDNQKIDWRNLSSNPEATELLKAKYRIEQISPEDTAKLTMFQRLDWRLLSGNPGAFDILRLTENRYKIDWVQLSRNPNPEAEVLLRAPENIQNTVWNPIQLTRDAVDLQGKTAEQDDIGYVNSKIRGWSNLSLDPAAIKLLIKRIAHEEALPKDELKKIIRINKINWNFMTQNPAIFV</sequence>
<organism evidence="1">
    <name type="scientific">viral metagenome</name>
    <dbReference type="NCBI Taxonomy" id="1070528"/>
    <lineage>
        <taxon>unclassified sequences</taxon>
        <taxon>metagenomes</taxon>
        <taxon>organismal metagenomes</taxon>
    </lineage>
</organism>
<protein>
    <submittedName>
        <fullName evidence="1">Uncharacterized protein</fullName>
    </submittedName>
</protein>
<accession>A0A6C0LAR2</accession>
<evidence type="ECO:0000313" key="1">
    <source>
        <dbReference type="EMBL" id="QHU27400.1"/>
    </source>
</evidence>
<dbReference type="EMBL" id="MN740455">
    <property type="protein sequence ID" value="QHU27400.1"/>
    <property type="molecule type" value="Genomic_DNA"/>
</dbReference>
<name>A0A6C0LAR2_9ZZZZ</name>
<dbReference type="AlphaFoldDB" id="A0A6C0LAR2"/>
<proteinExistence type="predicted"/>
<reference evidence="1" key="1">
    <citation type="journal article" date="2020" name="Nature">
        <title>Giant virus diversity and host interactions through global metagenomics.</title>
        <authorList>
            <person name="Schulz F."/>
            <person name="Roux S."/>
            <person name="Paez-Espino D."/>
            <person name="Jungbluth S."/>
            <person name="Walsh D.A."/>
            <person name="Denef V.J."/>
            <person name="McMahon K.D."/>
            <person name="Konstantinidis K.T."/>
            <person name="Eloe-Fadrosh E.A."/>
            <person name="Kyrpides N.C."/>
            <person name="Woyke T."/>
        </authorList>
    </citation>
    <scope>NUCLEOTIDE SEQUENCE</scope>
    <source>
        <strain evidence="1">GVMAG-M-3300027763-16</strain>
    </source>
</reference>